<proteinExistence type="predicted"/>
<sequence>MIPPAISSGRLVVAWHDGEASDRSRCVAAWRMVFTQDHRRSGLAGLPPRSP</sequence>
<name>A0A182D5U3_BLAVI</name>
<accession>A0A182D5U3</accession>
<protein>
    <submittedName>
        <fullName evidence="1">Uncharacterized protein</fullName>
    </submittedName>
</protein>
<reference evidence="1" key="1">
    <citation type="journal article" date="2015" name="Genome Announc.">
        <title>Complete Genome Sequence of the Bacteriochlorophyll b-Producing Photosynthetic Bacterium Blastochloris viridis.</title>
        <authorList>
            <person name="Tsukatani Y."/>
            <person name="Hirose Y."/>
            <person name="Harada J."/>
            <person name="Misawa N."/>
            <person name="Mori K."/>
            <person name="Inoue K."/>
            <person name="Tamiaki H."/>
        </authorList>
    </citation>
    <scope>NUCLEOTIDE SEQUENCE [LARGE SCALE GENOMIC DNA]</scope>
    <source>
        <strain evidence="1">DSM 133</strain>
    </source>
</reference>
<organism evidence="1">
    <name type="scientific">Blastochloris viridis</name>
    <name type="common">Rhodopseudomonas viridis</name>
    <dbReference type="NCBI Taxonomy" id="1079"/>
    <lineage>
        <taxon>Bacteria</taxon>
        <taxon>Pseudomonadati</taxon>
        <taxon>Pseudomonadota</taxon>
        <taxon>Alphaproteobacteria</taxon>
        <taxon>Hyphomicrobiales</taxon>
        <taxon>Blastochloridaceae</taxon>
        <taxon>Blastochloris</taxon>
    </lineage>
</organism>
<dbReference type="AlphaFoldDB" id="A0A182D5U3"/>
<dbReference type="EMBL" id="AP014854">
    <property type="protein sequence ID" value="BAS00805.1"/>
    <property type="molecule type" value="Genomic_DNA"/>
</dbReference>
<gene>
    <name evidence="1" type="ORF">BV133_3211</name>
</gene>
<evidence type="ECO:0000313" key="1">
    <source>
        <dbReference type="EMBL" id="BAS00805.1"/>
    </source>
</evidence>